<dbReference type="EC" id="5.1.-.-" evidence="4"/>
<dbReference type="Pfam" id="PF02567">
    <property type="entry name" value="PhzC-PhzF"/>
    <property type="match status" value="1"/>
</dbReference>
<comment type="similarity">
    <text evidence="1">Belongs to the PhzF family.</text>
</comment>
<name>A0A380AY94_9GAMM</name>
<dbReference type="PIRSF" id="PIRSF016184">
    <property type="entry name" value="PhzC_PhzF"/>
    <property type="match status" value="1"/>
</dbReference>
<evidence type="ECO:0000313" key="5">
    <source>
        <dbReference type="Proteomes" id="UP000255529"/>
    </source>
</evidence>
<dbReference type="InterPro" id="IPR003719">
    <property type="entry name" value="Phenazine_PhzF-like"/>
</dbReference>
<dbReference type="AlphaFoldDB" id="A0A380AY94"/>
<dbReference type="GO" id="GO:0016853">
    <property type="term" value="F:isomerase activity"/>
    <property type="evidence" value="ECO:0007669"/>
    <property type="project" value="UniProtKB-KW"/>
</dbReference>
<protein>
    <submittedName>
        <fullName evidence="4">Uncharacterized isomerase yddE</fullName>
        <ecNumber evidence="4">5.1.-.-</ecNumber>
    </submittedName>
</protein>
<dbReference type="PANTHER" id="PTHR13774:SF39">
    <property type="entry name" value="BIOSYNTHESIS PROTEIN, PUTATIVE-RELATED"/>
    <property type="match status" value="1"/>
</dbReference>
<dbReference type="PANTHER" id="PTHR13774">
    <property type="entry name" value="PHENAZINE BIOSYNTHESIS PROTEIN"/>
    <property type="match status" value="1"/>
</dbReference>
<accession>A0A380AY94</accession>
<evidence type="ECO:0000256" key="3">
    <source>
        <dbReference type="PIRSR" id="PIRSR016184-1"/>
    </source>
</evidence>
<reference evidence="4 5" key="1">
    <citation type="submission" date="2018-06" db="EMBL/GenBank/DDBJ databases">
        <authorList>
            <consortium name="Pathogen Informatics"/>
            <person name="Doyle S."/>
        </authorList>
    </citation>
    <scope>NUCLEOTIDE SEQUENCE [LARGE SCALE GENOMIC DNA]</scope>
    <source>
        <strain evidence="4 5">NCTC11544</strain>
    </source>
</reference>
<evidence type="ECO:0000256" key="1">
    <source>
        <dbReference type="ARBA" id="ARBA00008270"/>
    </source>
</evidence>
<dbReference type="GO" id="GO:0005737">
    <property type="term" value="C:cytoplasm"/>
    <property type="evidence" value="ECO:0007669"/>
    <property type="project" value="TreeGrafter"/>
</dbReference>
<dbReference type="SUPFAM" id="SSF54506">
    <property type="entry name" value="Diaminopimelate epimerase-like"/>
    <property type="match status" value="1"/>
</dbReference>
<dbReference type="NCBIfam" id="TIGR00654">
    <property type="entry name" value="PhzF_family"/>
    <property type="match status" value="1"/>
</dbReference>
<dbReference type="EMBL" id="UGYN01000002">
    <property type="protein sequence ID" value="SUI90064.1"/>
    <property type="molecule type" value="Genomic_DNA"/>
</dbReference>
<organism evidence="4 5">
    <name type="scientific">Serratia quinivorans</name>
    <dbReference type="NCBI Taxonomy" id="137545"/>
    <lineage>
        <taxon>Bacteria</taxon>
        <taxon>Pseudomonadati</taxon>
        <taxon>Pseudomonadota</taxon>
        <taxon>Gammaproteobacteria</taxon>
        <taxon>Enterobacterales</taxon>
        <taxon>Yersiniaceae</taxon>
        <taxon>Serratia</taxon>
    </lineage>
</organism>
<keyword evidence="2 4" id="KW-0413">Isomerase</keyword>
<proteinExistence type="inferred from homology"/>
<evidence type="ECO:0000256" key="2">
    <source>
        <dbReference type="ARBA" id="ARBA00023235"/>
    </source>
</evidence>
<gene>
    <name evidence="4" type="primary">yddE_2</name>
    <name evidence="4" type="ORF">NCTC11544_05252</name>
</gene>
<sequence length="312" mass="33618">MNERVHQAITQEQQMQREVTRSVEHDVQVHLVNSFTRDNSGGNPAGVILNPPELSVAQKIAIARQVGFSETAFVYVGEDTDFKVDFFTPEGEVDFCGHATVAVFFTLASLDRLAPGHYTQETKAGILSVAVSPHSVVMDQALPVTRQGPDIDDVAVALGVPPEVITGTGLPIAVVSTGLPDILIPVQPGQLDLLQPDYEAIANLSRKFDAIGFHVFELSHQTSITAHCRNFAPLYGIDEESATGSASGALGCYLVNHLLPGKTHFLLEQGRAMGCSSLIQVTIDTQEQRISRVRVGGQAIMVGTKTVKHPFL</sequence>
<evidence type="ECO:0000313" key="4">
    <source>
        <dbReference type="EMBL" id="SUI90064.1"/>
    </source>
</evidence>
<feature type="active site" evidence="3">
    <location>
        <position position="70"/>
    </location>
</feature>
<dbReference type="Gene3D" id="3.10.310.10">
    <property type="entry name" value="Diaminopimelate Epimerase, Chain A, domain 1"/>
    <property type="match status" value="2"/>
</dbReference>
<dbReference type="Proteomes" id="UP000255529">
    <property type="component" value="Unassembled WGS sequence"/>
</dbReference>